<keyword evidence="3" id="KW-0808">Transferase</keyword>
<dbReference type="Proteomes" id="UP000075420">
    <property type="component" value="Unassembled WGS sequence"/>
</dbReference>
<reference evidence="3 4" key="1">
    <citation type="submission" date="2014-02" db="EMBL/GenBank/DDBJ databases">
        <title>The small core and large imbalanced accessory genome model reveals a collaborative survival strategy of Sorangium cellulosum strains in nature.</title>
        <authorList>
            <person name="Han K."/>
            <person name="Peng R."/>
            <person name="Blom J."/>
            <person name="Li Y.-Z."/>
        </authorList>
    </citation>
    <scope>NUCLEOTIDE SEQUENCE [LARGE SCALE GENOMIC DNA]</scope>
    <source>
        <strain evidence="3 4">So0157-25</strain>
    </source>
</reference>
<dbReference type="InterPro" id="IPR016181">
    <property type="entry name" value="Acyl_CoA_acyltransferase"/>
</dbReference>
<evidence type="ECO:0000259" key="2">
    <source>
        <dbReference type="PROSITE" id="PS51186"/>
    </source>
</evidence>
<protein>
    <submittedName>
        <fullName evidence="3">Acetyltransferase</fullName>
    </submittedName>
</protein>
<comment type="caution">
    <text evidence="3">The sequence shown here is derived from an EMBL/GenBank/DDBJ whole genome shotgun (WGS) entry which is preliminary data.</text>
</comment>
<feature type="domain" description="N-acetyltransferase" evidence="2">
    <location>
        <begin position="1"/>
        <end position="151"/>
    </location>
</feature>
<evidence type="ECO:0000313" key="4">
    <source>
        <dbReference type="Proteomes" id="UP000075420"/>
    </source>
</evidence>
<sequence length="168" mass="18858">MTPPYSFELVQSRQTYLAYLRLRQAIFCDEQGLFKGTDEDEQDAAAFPIAALLPGAPGGEEVVGTVRIYEAEPGLWYGGRLGVARGHRKQGVVGRGLVRKAVTTAHGWGCQRFLALVQVANVPFFESIHWRSIEERSYRDHPHHLMQADLDSYPPGDEPRPPPGQRFR</sequence>
<evidence type="ECO:0000256" key="1">
    <source>
        <dbReference type="SAM" id="MobiDB-lite"/>
    </source>
</evidence>
<proteinExistence type="predicted"/>
<dbReference type="SUPFAM" id="SSF55729">
    <property type="entry name" value="Acyl-CoA N-acyltransferases (Nat)"/>
    <property type="match status" value="1"/>
</dbReference>
<dbReference type="GO" id="GO:0016747">
    <property type="term" value="F:acyltransferase activity, transferring groups other than amino-acyl groups"/>
    <property type="evidence" value="ECO:0007669"/>
    <property type="project" value="InterPro"/>
</dbReference>
<dbReference type="InterPro" id="IPR024035">
    <property type="entry name" value="MSMEG_0567_GNAT"/>
</dbReference>
<dbReference type="EMBL" id="JELY01001054">
    <property type="protein sequence ID" value="KYF57062.1"/>
    <property type="molecule type" value="Genomic_DNA"/>
</dbReference>
<dbReference type="AlphaFoldDB" id="A0A150PN14"/>
<dbReference type="NCBIfam" id="TIGR04045">
    <property type="entry name" value="MSMEG_0567_GNAT"/>
    <property type="match status" value="1"/>
</dbReference>
<evidence type="ECO:0000313" key="3">
    <source>
        <dbReference type="EMBL" id="KYF57062.1"/>
    </source>
</evidence>
<dbReference type="InterPro" id="IPR000182">
    <property type="entry name" value="GNAT_dom"/>
</dbReference>
<dbReference type="CDD" id="cd04301">
    <property type="entry name" value="NAT_SF"/>
    <property type="match status" value="1"/>
</dbReference>
<dbReference type="Pfam" id="PF00583">
    <property type="entry name" value="Acetyltransf_1"/>
    <property type="match status" value="1"/>
</dbReference>
<feature type="region of interest" description="Disordered" evidence="1">
    <location>
        <begin position="146"/>
        <end position="168"/>
    </location>
</feature>
<organism evidence="3 4">
    <name type="scientific">Sorangium cellulosum</name>
    <name type="common">Polyangium cellulosum</name>
    <dbReference type="NCBI Taxonomy" id="56"/>
    <lineage>
        <taxon>Bacteria</taxon>
        <taxon>Pseudomonadati</taxon>
        <taxon>Myxococcota</taxon>
        <taxon>Polyangia</taxon>
        <taxon>Polyangiales</taxon>
        <taxon>Polyangiaceae</taxon>
        <taxon>Sorangium</taxon>
    </lineage>
</organism>
<gene>
    <name evidence="3" type="ORF">BE08_11475</name>
</gene>
<name>A0A150PN14_SORCE</name>
<dbReference type="PROSITE" id="PS51186">
    <property type="entry name" value="GNAT"/>
    <property type="match status" value="1"/>
</dbReference>
<accession>A0A150PN14</accession>
<dbReference type="Gene3D" id="3.40.630.30">
    <property type="match status" value="1"/>
</dbReference>